<dbReference type="InterPro" id="IPR005546">
    <property type="entry name" value="Autotransporte_beta"/>
</dbReference>
<dbReference type="InterPro" id="IPR011050">
    <property type="entry name" value="Pectin_lyase_fold/virulence"/>
</dbReference>
<dbReference type="Pfam" id="PF03797">
    <property type="entry name" value="Autotransporter"/>
    <property type="match status" value="1"/>
</dbReference>
<protein>
    <submittedName>
        <fullName evidence="1">Uncharacterized protein</fullName>
    </submittedName>
</protein>
<dbReference type="InterPro" id="IPR051551">
    <property type="entry name" value="Autotransporter_adhesion"/>
</dbReference>
<organism evidence="1 2">
    <name type="scientific">Caldimonas thermodepolymerans</name>
    <dbReference type="NCBI Taxonomy" id="215580"/>
    <lineage>
        <taxon>Bacteria</taxon>
        <taxon>Pseudomonadati</taxon>
        <taxon>Pseudomonadota</taxon>
        <taxon>Betaproteobacteria</taxon>
        <taxon>Burkholderiales</taxon>
        <taxon>Sphaerotilaceae</taxon>
        <taxon>Caldimonas</taxon>
    </lineage>
</organism>
<dbReference type="PANTHER" id="PTHR35037:SF3">
    <property type="entry name" value="C-TERMINAL REGION OF AIDA-LIKE PROTEIN"/>
    <property type="match status" value="1"/>
</dbReference>
<dbReference type="InterPro" id="IPR043990">
    <property type="entry name" value="AC_1"/>
</dbReference>
<dbReference type="PROSITE" id="PS51208">
    <property type="entry name" value="AUTOTRANSPORTER"/>
    <property type="match status" value="1"/>
</dbReference>
<sequence>MSFRVESNTVTGGPTHIHVDYDPADLGHLTQGNGIAVVEVRDATASAEGAFALGSRVAAGAYEYELHQGGVDGDAADGNWYLRSYLRLDDDTPTPPVDNEVPNYRVEVPVDMVLPALAHRLGLDTLGTYHDRAGEHYLPAGFRATPVDARGRPTQDEQRGWARVFGRSGKVGGSTASEASRYRWFEKNGPRYEFDLSGLQVGLDVHREVAGGYLAVTQASAQVEAVLGGRAGKASMKGYSLGGYWTRMAASGAYVDGVLQFTDYQGVSAHSVRGVEISPDGWGIAASLEAGHAFEPVAHWHFEPQVQLVYQVVSMGGTRDDFGRIRYGDAEAVYGRLGMRLVRNGETDEGQRYTFWGRFNVWQQFGGKAKTSFASLGGGNRVALGTTLGGTWAQLGLGLNAQLSRSVNGFVSADYEQNLSFDASRSIGARVGVQVTW</sequence>
<dbReference type="RefSeq" id="WP_104356820.1">
    <property type="nucleotide sequence ID" value="NZ_CP064338.1"/>
</dbReference>
<evidence type="ECO:0000313" key="1">
    <source>
        <dbReference type="EMBL" id="PPE70729.1"/>
    </source>
</evidence>
<dbReference type="InterPro" id="IPR036709">
    <property type="entry name" value="Autotransporte_beta_dom_sf"/>
</dbReference>
<dbReference type="Gene3D" id="2.40.128.130">
    <property type="entry name" value="Autotransporter beta-domain"/>
    <property type="match status" value="1"/>
</dbReference>
<dbReference type="Pfam" id="PF18883">
    <property type="entry name" value="AC_1"/>
    <property type="match status" value="1"/>
</dbReference>
<dbReference type="SMART" id="SM00869">
    <property type="entry name" value="Autotransporter"/>
    <property type="match status" value="1"/>
</dbReference>
<comment type="caution">
    <text evidence="1">The sequence shown here is derived from an EMBL/GenBank/DDBJ whole genome shotgun (WGS) entry which is preliminary data.</text>
</comment>
<dbReference type="Proteomes" id="UP000239406">
    <property type="component" value="Unassembled WGS sequence"/>
</dbReference>
<keyword evidence="2" id="KW-1185">Reference proteome</keyword>
<accession>A0A2S5T708</accession>
<dbReference type="PANTHER" id="PTHR35037">
    <property type="entry name" value="C-TERMINAL REGION OF AIDA-LIKE PROTEIN"/>
    <property type="match status" value="1"/>
</dbReference>
<dbReference type="GO" id="GO:0019867">
    <property type="term" value="C:outer membrane"/>
    <property type="evidence" value="ECO:0007669"/>
    <property type="project" value="InterPro"/>
</dbReference>
<dbReference type="AlphaFoldDB" id="A0A2S5T708"/>
<dbReference type="SUPFAM" id="SSF103515">
    <property type="entry name" value="Autotransporter"/>
    <property type="match status" value="1"/>
</dbReference>
<reference evidence="1 2" key="1">
    <citation type="submission" date="2018-02" db="EMBL/GenBank/DDBJ databases">
        <title>Reclassifiation of [Polyangium] brachysporum DSM 7029 as Guopingzhaonella breviflexa gen. nov., sp. nov., a member of the family Comamonadaceae.</title>
        <authorList>
            <person name="Tang B."/>
        </authorList>
    </citation>
    <scope>NUCLEOTIDE SEQUENCE [LARGE SCALE GENOMIC DNA]</scope>
    <source>
        <strain evidence="1 2">DSM 15344</strain>
    </source>
</reference>
<dbReference type="InterPro" id="IPR006315">
    <property type="entry name" value="OM_autotransptr_brl_dom"/>
</dbReference>
<dbReference type="Gene3D" id="2.160.20.20">
    <property type="match status" value="1"/>
</dbReference>
<name>A0A2S5T708_9BURK</name>
<evidence type="ECO:0000313" key="2">
    <source>
        <dbReference type="Proteomes" id="UP000239406"/>
    </source>
</evidence>
<dbReference type="NCBIfam" id="TIGR01414">
    <property type="entry name" value="autotrans_barl"/>
    <property type="match status" value="1"/>
</dbReference>
<dbReference type="InterPro" id="IPR012332">
    <property type="entry name" value="Autotransporter_pectin_lyase_C"/>
</dbReference>
<dbReference type="SUPFAM" id="SSF51126">
    <property type="entry name" value="Pectin lyase-like"/>
    <property type="match status" value="1"/>
</dbReference>
<gene>
    <name evidence="1" type="ORF">C1702_06205</name>
</gene>
<dbReference type="EMBL" id="PSNY01000005">
    <property type="protein sequence ID" value="PPE70729.1"/>
    <property type="molecule type" value="Genomic_DNA"/>
</dbReference>
<proteinExistence type="predicted"/>